<dbReference type="RefSeq" id="WP_131281247.1">
    <property type="nucleotide sequence ID" value="NZ_JBHSLR010000006.1"/>
</dbReference>
<protein>
    <submittedName>
        <fullName evidence="2">DUF47 family protein</fullName>
    </submittedName>
</protein>
<organism evidence="2 3">
    <name type="scientific">Arcanobacterium bovis</name>
    <dbReference type="NCBI Taxonomy" id="2529275"/>
    <lineage>
        <taxon>Bacteria</taxon>
        <taxon>Bacillati</taxon>
        <taxon>Actinomycetota</taxon>
        <taxon>Actinomycetes</taxon>
        <taxon>Actinomycetales</taxon>
        <taxon>Actinomycetaceae</taxon>
        <taxon>Arcanobacterium</taxon>
    </lineage>
</organism>
<keyword evidence="3" id="KW-1185">Reference proteome</keyword>
<dbReference type="Gene3D" id="1.20.58.220">
    <property type="entry name" value="Phosphate transport system protein phou homolog 2, domain 2"/>
    <property type="match status" value="1"/>
</dbReference>
<dbReference type="InterPro" id="IPR038078">
    <property type="entry name" value="PhoU-like_sf"/>
</dbReference>
<evidence type="ECO:0000256" key="1">
    <source>
        <dbReference type="ARBA" id="ARBA00008591"/>
    </source>
</evidence>
<proteinExistence type="inferred from homology"/>
<dbReference type="OrthoDB" id="9797568at2"/>
<sequence>MGLRKFSGGPTVTQLIADQSEHLVRAAEVLAKVAEANPESRVELNKTLHDIENDADNACHLVLQKINSSFVLPYDREDLFSLSSLIDDCVDLIDESGDNMVLYNVDTLPAEAHKLVAIINDCARITFDALSKVDSIDEHMRAYWVEINQLENHGDTVYRSLISDLFASSDNPMEVLKMKFVLDRLESAIDRFETLAAVVETIAIKES</sequence>
<dbReference type="AlphaFoldDB" id="A0A4Q9UZS1"/>
<accession>A0A4Q9UZS1</accession>
<name>A0A4Q9UZS1_9ACTO</name>
<dbReference type="Proteomes" id="UP000293036">
    <property type="component" value="Unassembled WGS sequence"/>
</dbReference>
<reference evidence="2 3" key="1">
    <citation type="submission" date="2019-02" db="EMBL/GenBank/DDBJ databases">
        <title>Arcanobacterium bovis sp. nov., isolated from the milk of a cow with mastitis.</title>
        <authorList>
            <person name="Sammra O."/>
            <person name="Foster G."/>
            <person name="Hassan A."/>
            <person name="Alssahen M."/>
            <person name="Laemmler C."/>
            <person name="Borowiak M."/>
            <person name="Malorny B."/>
            <person name="Abdulmawjood A."/>
        </authorList>
    </citation>
    <scope>NUCLEOTIDE SEQUENCE [LARGE SCALE GENOMIC DNA]</scope>
    <source>
        <strain evidence="2 3">C605018/01/1</strain>
    </source>
</reference>
<evidence type="ECO:0000313" key="3">
    <source>
        <dbReference type="Proteomes" id="UP000293036"/>
    </source>
</evidence>
<evidence type="ECO:0000313" key="2">
    <source>
        <dbReference type="EMBL" id="TBW21462.1"/>
    </source>
</evidence>
<dbReference type="InterPro" id="IPR018445">
    <property type="entry name" value="Put_Phosphate_transp_reg"/>
</dbReference>
<gene>
    <name evidence="2" type="ORF">EZJ44_05825</name>
</gene>
<comment type="similarity">
    <text evidence="1">Belongs to the UPF0111 family.</text>
</comment>
<dbReference type="InterPro" id="IPR052912">
    <property type="entry name" value="UPF0111_domain"/>
</dbReference>
<dbReference type="EMBL" id="SJDT01000004">
    <property type="protein sequence ID" value="TBW21462.1"/>
    <property type="molecule type" value="Genomic_DNA"/>
</dbReference>
<dbReference type="PANTHER" id="PTHR37298:SF1">
    <property type="entry name" value="UPF0111 PROTEIN YKAA"/>
    <property type="match status" value="1"/>
</dbReference>
<dbReference type="Pfam" id="PF01865">
    <property type="entry name" value="PhoU_div"/>
    <property type="match status" value="1"/>
</dbReference>
<comment type="caution">
    <text evidence="2">The sequence shown here is derived from an EMBL/GenBank/DDBJ whole genome shotgun (WGS) entry which is preliminary data.</text>
</comment>
<dbReference type="PANTHER" id="PTHR37298">
    <property type="entry name" value="UPF0111 PROTEIN YKAA"/>
    <property type="match status" value="1"/>
</dbReference>